<feature type="compositionally biased region" description="Polar residues" evidence="5">
    <location>
        <begin position="118"/>
        <end position="128"/>
    </location>
</feature>
<reference evidence="8 9" key="1">
    <citation type="submission" date="2018-12" db="EMBL/GenBank/DDBJ databases">
        <title>A novel vanA-carrying plasmid in a clinical isolate of Enterococcus avium.</title>
        <authorList>
            <person name="Bernasconi O.J."/>
            <person name="Luzzaro F."/>
            <person name="Endimiani A."/>
        </authorList>
    </citation>
    <scope>NUCLEOTIDE SEQUENCE [LARGE SCALE GENOMIC DNA]</scope>
    <source>
        <strain evidence="8 9">LC0559/18</strain>
    </source>
</reference>
<evidence type="ECO:0000256" key="5">
    <source>
        <dbReference type="SAM" id="MobiDB-lite"/>
    </source>
</evidence>
<feature type="compositionally biased region" description="Basic and acidic residues" evidence="5">
    <location>
        <begin position="164"/>
        <end position="175"/>
    </location>
</feature>
<name>A0A437US71_ENTAV</name>
<dbReference type="AlphaFoldDB" id="A0A437US71"/>
<feature type="transmembrane region" description="Helical" evidence="6">
    <location>
        <begin position="229"/>
        <end position="246"/>
    </location>
</feature>
<feature type="compositionally biased region" description="Polar residues" evidence="5">
    <location>
        <begin position="178"/>
        <end position="194"/>
    </location>
</feature>
<keyword evidence="6" id="KW-0812">Transmembrane</keyword>
<dbReference type="Pfam" id="PF00746">
    <property type="entry name" value="Gram_pos_anchor"/>
    <property type="match status" value="1"/>
</dbReference>
<keyword evidence="2" id="KW-0964">Secreted</keyword>
<evidence type="ECO:0000313" key="9">
    <source>
        <dbReference type="Proteomes" id="UP000288388"/>
    </source>
</evidence>
<comment type="caution">
    <text evidence="8">The sequence shown here is derived from an EMBL/GenBank/DDBJ whole genome shotgun (WGS) entry which is preliminary data.</text>
</comment>
<feature type="region of interest" description="Disordered" evidence="5">
    <location>
        <begin position="79"/>
        <end position="207"/>
    </location>
</feature>
<keyword evidence="6" id="KW-0472">Membrane</keyword>
<dbReference type="InterPro" id="IPR019931">
    <property type="entry name" value="LPXTG_anchor"/>
</dbReference>
<keyword evidence="1" id="KW-0134">Cell wall</keyword>
<evidence type="ECO:0000256" key="1">
    <source>
        <dbReference type="ARBA" id="ARBA00022512"/>
    </source>
</evidence>
<keyword evidence="3" id="KW-0732">Signal</keyword>
<evidence type="ECO:0000256" key="6">
    <source>
        <dbReference type="SAM" id="Phobius"/>
    </source>
</evidence>
<evidence type="ECO:0000313" key="8">
    <source>
        <dbReference type="EMBL" id="RVU96459.1"/>
    </source>
</evidence>
<proteinExistence type="predicted"/>
<gene>
    <name evidence="8" type="ORF">EK398_17385</name>
</gene>
<evidence type="ECO:0000256" key="4">
    <source>
        <dbReference type="ARBA" id="ARBA00023088"/>
    </source>
</evidence>
<feature type="domain" description="Gram-positive cocci surface proteins LPxTG" evidence="7">
    <location>
        <begin position="215"/>
        <end position="253"/>
    </location>
</feature>
<evidence type="ECO:0000259" key="7">
    <source>
        <dbReference type="Pfam" id="PF00746"/>
    </source>
</evidence>
<dbReference type="RefSeq" id="WP_127979675.1">
    <property type="nucleotide sequence ID" value="NZ_JAYEYR010000053.1"/>
</dbReference>
<evidence type="ECO:0000256" key="3">
    <source>
        <dbReference type="ARBA" id="ARBA00022729"/>
    </source>
</evidence>
<sequence length="260" mass="28562">MKTIKQKIAIGFGLTLSTIVVFPFHAFGNTNESANFSSQKYLVNGTLYETDSSNDENRLFLHNDNGSLTLYRDGNHWYSDGGEVVPEPYTEPTTIPESTPVTETTTEAPTTATSSSVQIIDQKTNTPESIKDDFTDKQHNSETSALEKEPQSSDESPAKQVINNEKKATEPKKESAAVSEQTSPAATTEKSQVASAERTKESQSIQSETQVFSDKKLLPKTGSSRRQNLFFTISGVILLLLTLILFKKTNRNEASLGGKK</sequence>
<feature type="compositionally biased region" description="Basic and acidic residues" evidence="5">
    <location>
        <begin position="129"/>
        <end position="151"/>
    </location>
</feature>
<accession>A0A437US71</accession>
<dbReference type="Proteomes" id="UP000288388">
    <property type="component" value="Unassembled WGS sequence"/>
</dbReference>
<keyword evidence="6" id="KW-1133">Transmembrane helix</keyword>
<organism evidence="8 9">
    <name type="scientific">Enterococcus avium</name>
    <name type="common">Streptococcus avium</name>
    <dbReference type="NCBI Taxonomy" id="33945"/>
    <lineage>
        <taxon>Bacteria</taxon>
        <taxon>Bacillati</taxon>
        <taxon>Bacillota</taxon>
        <taxon>Bacilli</taxon>
        <taxon>Lactobacillales</taxon>
        <taxon>Enterococcaceae</taxon>
        <taxon>Enterococcus</taxon>
    </lineage>
</organism>
<feature type="compositionally biased region" description="Low complexity" evidence="5">
    <location>
        <begin position="83"/>
        <end position="117"/>
    </location>
</feature>
<keyword evidence="4" id="KW-0572">Peptidoglycan-anchor</keyword>
<evidence type="ECO:0000256" key="2">
    <source>
        <dbReference type="ARBA" id="ARBA00022525"/>
    </source>
</evidence>
<protein>
    <recommendedName>
        <fullName evidence="7">Gram-positive cocci surface proteins LPxTG domain-containing protein</fullName>
    </recommendedName>
</protein>
<dbReference type="EMBL" id="RYZS01000001">
    <property type="protein sequence ID" value="RVU96459.1"/>
    <property type="molecule type" value="Genomic_DNA"/>
</dbReference>